<dbReference type="GO" id="GO:0004553">
    <property type="term" value="F:hydrolase activity, hydrolyzing O-glycosyl compounds"/>
    <property type="evidence" value="ECO:0007669"/>
    <property type="project" value="InterPro"/>
</dbReference>
<name>A0AAU8IIV7_9BACL</name>
<gene>
    <name evidence="5" type="ORF">ABNN70_06100</name>
</gene>
<organism evidence="5">
    <name type="scientific">Sporolactobacillus sp. Y61</name>
    <dbReference type="NCBI Taxonomy" id="3160863"/>
    <lineage>
        <taxon>Bacteria</taxon>
        <taxon>Bacillati</taxon>
        <taxon>Bacillota</taxon>
        <taxon>Bacilli</taxon>
        <taxon>Bacillales</taxon>
        <taxon>Sporolactobacillaceae</taxon>
        <taxon>Sporolactobacillus</taxon>
    </lineage>
</organism>
<proteinExistence type="predicted"/>
<dbReference type="CDD" id="cd14667">
    <property type="entry name" value="3D_containing_proteins"/>
    <property type="match status" value="1"/>
</dbReference>
<protein>
    <submittedName>
        <fullName evidence="5">3D domain-containing protein</fullName>
    </submittedName>
</protein>
<evidence type="ECO:0000256" key="3">
    <source>
        <dbReference type="SAM" id="SignalP"/>
    </source>
</evidence>
<evidence type="ECO:0000256" key="1">
    <source>
        <dbReference type="ARBA" id="ARBA00022729"/>
    </source>
</evidence>
<feature type="signal peptide" evidence="3">
    <location>
        <begin position="1"/>
        <end position="31"/>
    </location>
</feature>
<keyword evidence="1 3" id="KW-0732">Signal</keyword>
<evidence type="ECO:0000313" key="5">
    <source>
        <dbReference type="EMBL" id="XCJ18030.1"/>
    </source>
</evidence>
<dbReference type="GO" id="GO:0019867">
    <property type="term" value="C:outer membrane"/>
    <property type="evidence" value="ECO:0007669"/>
    <property type="project" value="InterPro"/>
</dbReference>
<accession>A0AAU8IIV7</accession>
<dbReference type="GO" id="GO:0009254">
    <property type="term" value="P:peptidoglycan turnover"/>
    <property type="evidence" value="ECO:0007669"/>
    <property type="project" value="InterPro"/>
</dbReference>
<dbReference type="InterPro" id="IPR059180">
    <property type="entry name" value="3D_YorM"/>
</dbReference>
<dbReference type="SUPFAM" id="SSF50685">
    <property type="entry name" value="Barwin-like endoglucanases"/>
    <property type="match status" value="1"/>
</dbReference>
<dbReference type="EMBL" id="CP159510">
    <property type="protein sequence ID" value="XCJ18030.1"/>
    <property type="molecule type" value="Genomic_DNA"/>
</dbReference>
<dbReference type="PANTHER" id="PTHR39160:SF4">
    <property type="entry name" value="RESUSCITATION-PROMOTING FACTOR RPFB"/>
    <property type="match status" value="1"/>
</dbReference>
<feature type="compositionally biased region" description="Low complexity" evidence="2">
    <location>
        <begin position="123"/>
        <end position="208"/>
    </location>
</feature>
<dbReference type="Pfam" id="PF06725">
    <property type="entry name" value="3D"/>
    <property type="match status" value="1"/>
</dbReference>
<feature type="region of interest" description="Disordered" evidence="2">
    <location>
        <begin position="73"/>
        <end position="263"/>
    </location>
</feature>
<feature type="compositionally biased region" description="Low complexity" evidence="2">
    <location>
        <begin position="238"/>
        <end position="259"/>
    </location>
</feature>
<feature type="domain" description="3D" evidence="4">
    <location>
        <begin position="290"/>
        <end position="349"/>
    </location>
</feature>
<dbReference type="InterPro" id="IPR051933">
    <property type="entry name" value="Resuscitation_pf_RpfB"/>
</dbReference>
<feature type="region of interest" description="Disordered" evidence="2">
    <location>
        <begin position="25"/>
        <end position="54"/>
    </location>
</feature>
<dbReference type="InterPro" id="IPR036908">
    <property type="entry name" value="RlpA-like_sf"/>
</dbReference>
<dbReference type="RefSeq" id="WP_353949113.1">
    <property type="nucleotide sequence ID" value="NZ_CP159510.1"/>
</dbReference>
<evidence type="ECO:0000259" key="4">
    <source>
        <dbReference type="Pfam" id="PF06725"/>
    </source>
</evidence>
<dbReference type="InterPro" id="IPR010611">
    <property type="entry name" value="3D_dom"/>
</dbReference>
<feature type="chain" id="PRO_5043515613" evidence="3">
    <location>
        <begin position="32"/>
        <end position="351"/>
    </location>
</feature>
<sequence length="351" mass="37737">MRRNRMKKMAAIMLATGLVLPVTAGSTPAHAEQPAEKSNPVVPDEHKSYDSGALSEEVNGLWKEKATRWEQYNAKRAAAARAEEKKAEEQKAQQTVHKAEPAQQVRVNESKPKVNKSQSQVNKPAARPAAQPAQKKQVAQPVQKKPVAQPVQKKPAAQPAQKKPVAQPVQKKPAAQPAQKEQAAQPVQKKPVVHQEATQPQATAQTSQDKTKQTKAAPSQPAVKKAPQSSKPATRPVQKQTQPAARQVQQPQPTKQPVQRGQSGSFEVTGYALNGTTATGINLKENPNARVVAVDPSVIPLGSKVTISGLGTYTAADTGGAIKGNRLDVHFATNQQAINFGRQTRNVTVEH</sequence>
<reference evidence="5" key="1">
    <citation type="submission" date="2024-06" db="EMBL/GenBank/DDBJ databases">
        <authorList>
            <person name="Fan A."/>
            <person name="Zhang F.Y."/>
            <person name="Zhang L."/>
        </authorList>
    </citation>
    <scope>NUCLEOTIDE SEQUENCE</scope>
    <source>
        <strain evidence="5">Y61</strain>
    </source>
</reference>
<dbReference type="Gene3D" id="2.40.40.10">
    <property type="entry name" value="RlpA-like domain"/>
    <property type="match status" value="1"/>
</dbReference>
<dbReference type="AlphaFoldDB" id="A0AAU8IIV7"/>
<evidence type="ECO:0000256" key="2">
    <source>
        <dbReference type="SAM" id="MobiDB-lite"/>
    </source>
</evidence>
<dbReference type="PANTHER" id="PTHR39160">
    <property type="entry name" value="CELL WALL-BINDING PROTEIN YOCH"/>
    <property type="match status" value="1"/>
</dbReference>
<feature type="compositionally biased region" description="Basic and acidic residues" evidence="2">
    <location>
        <begin position="81"/>
        <end position="91"/>
    </location>
</feature>